<dbReference type="RefSeq" id="WP_123099738.1">
    <property type="nucleotide sequence ID" value="NZ_RIBZ01000143.1"/>
</dbReference>
<organism evidence="1 2">
    <name type="scientific">Streptomyces botrytidirepellens</name>
    <dbReference type="NCBI Taxonomy" id="2486417"/>
    <lineage>
        <taxon>Bacteria</taxon>
        <taxon>Bacillati</taxon>
        <taxon>Actinomycetota</taxon>
        <taxon>Actinomycetes</taxon>
        <taxon>Kitasatosporales</taxon>
        <taxon>Streptomycetaceae</taxon>
        <taxon>Streptomyces</taxon>
    </lineage>
</organism>
<gene>
    <name evidence="1" type="ORF">EEJ42_10820</name>
</gene>
<dbReference type="AlphaFoldDB" id="A0A3M8WM68"/>
<name>A0A3M8WM68_9ACTN</name>
<dbReference type="Proteomes" id="UP000275401">
    <property type="component" value="Unassembled WGS sequence"/>
</dbReference>
<evidence type="ECO:0000313" key="1">
    <source>
        <dbReference type="EMBL" id="RNG30370.1"/>
    </source>
</evidence>
<dbReference type="EMBL" id="RIBZ01000143">
    <property type="protein sequence ID" value="RNG30370.1"/>
    <property type="molecule type" value="Genomic_DNA"/>
</dbReference>
<accession>A0A3M8WM68</accession>
<comment type="caution">
    <text evidence="1">The sequence shown here is derived from an EMBL/GenBank/DDBJ whole genome shotgun (WGS) entry which is preliminary data.</text>
</comment>
<evidence type="ECO:0000313" key="2">
    <source>
        <dbReference type="Proteomes" id="UP000275401"/>
    </source>
</evidence>
<protein>
    <submittedName>
        <fullName evidence="1">Uncharacterized protein</fullName>
    </submittedName>
</protein>
<sequence length="243" mass="26018">MTAATTPETRAASLFVTAFNLAYEHDPLMKIAVHFGSGSSQTITGQLDAWRMRFHPAEVSTLLAWLTRAVATDPESIITVTTTRDADGTSACGWAWCLATGAALDFKNAAPYFDDDVELRGAEYRNITLDGPLADTSPDGLSRMALTDEVKTIVTAHGEPPQPATGHRIVLRADGTITVHITAADVPAARKALEKIELEDFDVEHCTRHGHLIGHITLGEADSAELVSIDGIPADELSAENTD</sequence>
<reference evidence="1 2" key="1">
    <citation type="submission" date="2018-11" db="EMBL/GenBank/DDBJ databases">
        <title>The Potential of Streptomyces as Biocontrol Agents against the Tomato grey mould, Botrytis cinerea (Gray mold) Frontiers in Microbiology.</title>
        <authorList>
            <person name="Li D."/>
        </authorList>
    </citation>
    <scope>NUCLEOTIDE SEQUENCE [LARGE SCALE GENOMIC DNA]</scope>
    <source>
        <strain evidence="1 2">NEAU-LD23</strain>
    </source>
</reference>
<proteinExistence type="predicted"/>
<keyword evidence="2" id="KW-1185">Reference proteome</keyword>